<dbReference type="GO" id="GO:0005525">
    <property type="term" value="F:GTP binding"/>
    <property type="evidence" value="ECO:0007669"/>
    <property type="project" value="InterPro"/>
</dbReference>
<dbReference type="PROSITE" id="PS51419">
    <property type="entry name" value="RAB"/>
    <property type="match status" value="1"/>
</dbReference>
<keyword evidence="4" id="KW-1185">Reference proteome</keyword>
<dbReference type="SMART" id="SM00177">
    <property type="entry name" value="ARF"/>
    <property type="match status" value="1"/>
</dbReference>
<dbReference type="SMART" id="SM00175">
    <property type="entry name" value="RAB"/>
    <property type="match status" value="1"/>
</dbReference>
<reference evidence="3" key="1">
    <citation type="journal article" date="2020" name="Microb. Genom.">
        <title>Genetic diversity of clinical and environmental Mucorales isolates obtained from an investigation of mucormycosis cases among solid organ transplant recipients.</title>
        <authorList>
            <person name="Nguyen M.H."/>
            <person name="Kaul D."/>
            <person name="Muto C."/>
            <person name="Cheng S.J."/>
            <person name="Richter R.A."/>
            <person name="Bruno V.M."/>
            <person name="Liu G."/>
            <person name="Beyhan S."/>
            <person name="Sundermann A.J."/>
            <person name="Mounaud S."/>
            <person name="Pasculle A.W."/>
            <person name="Nierman W.C."/>
            <person name="Driscoll E."/>
            <person name="Cumbie R."/>
            <person name="Clancy C.J."/>
            <person name="Dupont C.L."/>
        </authorList>
    </citation>
    <scope>NUCLEOTIDE SEQUENCE</scope>
    <source>
        <strain evidence="3">GL11</strain>
    </source>
</reference>
<name>A0A9P6XIM3_RHIOR</name>
<dbReference type="GO" id="GO:0003924">
    <property type="term" value="F:GTPase activity"/>
    <property type="evidence" value="ECO:0007669"/>
    <property type="project" value="InterPro"/>
</dbReference>
<dbReference type="SMART" id="SM00173">
    <property type="entry name" value="RAS"/>
    <property type="match status" value="1"/>
</dbReference>
<dbReference type="AlphaFoldDB" id="A0A9P6XIM3"/>
<gene>
    <name evidence="3" type="ORF">G6F64_001387</name>
</gene>
<dbReference type="PROSITE" id="PS51421">
    <property type="entry name" value="RAS"/>
    <property type="match status" value="1"/>
</dbReference>
<protein>
    <submittedName>
        <fullName evidence="3">Uncharacterized protein</fullName>
    </submittedName>
</protein>
<dbReference type="SMART" id="SM00176">
    <property type="entry name" value="RAN"/>
    <property type="match status" value="1"/>
</dbReference>
<dbReference type="SMART" id="SM00174">
    <property type="entry name" value="RHO"/>
    <property type="match status" value="1"/>
</dbReference>
<comment type="caution">
    <text evidence="3">The sequence shown here is derived from an EMBL/GenBank/DDBJ whole genome shotgun (WGS) entry which is preliminary data.</text>
</comment>
<evidence type="ECO:0000313" key="3">
    <source>
        <dbReference type="EMBL" id="KAG1314531.1"/>
    </source>
</evidence>
<dbReference type="CDD" id="cd01860">
    <property type="entry name" value="Rab5_related"/>
    <property type="match status" value="1"/>
</dbReference>
<accession>A0A9P6XIM3</accession>
<dbReference type="InterPro" id="IPR001806">
    <property type="entry name" value="Small_GTPase"/>
</dbReference>
<dbReference type="Proteomes" id="UP000716291">
    <property type="component" value="Unassembled WGS sequence"/>
</dbReference>
<dbReference type="Gene3D" id="3.40.50.300">
    <property type="entry name" value="P-loop containing nucleotide triphosphate hydrolases"/>
    <property type="match status" value="1"/>
</dbReference>
<dbReference type="PANTHER" id="PTHR47978">
    <property type="match status" value="1"/>
</dbReference>
<dbReference type="PROSITE" id="PS51420">
    <property type="entry name" value="RHO"/>
    <property type="match status" value="1"/>
</dbReference>
<dbReference type="NCBIfam" id="TIGR00231">
    <property type="entry name" value="small_GTP"/>
    <property type="match status" value="1"/>
</dbReference>
<organism evidence="3 4">
    <name type="scientific">Rhizopus oryzae</name>
    <name type="common">Mucormycosis agent</name>
    <name type="synonym">Rhizopus arrhizus var. delemar</name>
    <dbReference type="NCBI Taxonomy" id="64495"/>
    <lineage>
        <taxon>Eukaryota</taxon>
        <taxon>Fungi</taxon>
        <taxon>Fungi incertae sedis</taxon>
        <taxon>Mucoromycota</taxon>
        <taxon>Mucoromycotina</taxon>
        <taxon>Mucoromycetes</taxon>
        <taxon>Mucorales</taxon>
        <taxon>Mucorineae</taxon>
        <taxon>Rhizopodaceae</taxon>
        <taxon>Rhizopus</taxon>
    </lineage>
</organism>
<dbReference type="FunFam" id="3.40.50.300:FF:000808">
    <property type="entry name" value="Small GTP-binding protein, putative"/>
    <property type="match status" value="1"/>
</dbReference>
<dbReference type="OrthoDB" id="63533at2759"/>
<evidence type="ECO:0000256" key="1">
    <source>
        <dbReference type="ARBA" id="ARBA00022741"/>
    </source>
</evidence>
<evidence type="ECO:0000313" key="4">
    <source>
        <dbReference type="Proteomes" id="UP000716291"/>
    </source>
</evidence>
<evidence type="ECO:0000256" key="2">
    <source>
        <dbReference type="SAM" id="MobiDB-lite"/>
    </source>
</evidence>
<feature type="region of interest" description="Disordered" evidence="2">
    <location>
        <begin position="209"/>
        <end position="238"/>
    </location>
</feature>
<dbReference type="EMBL" id="JAANQT010000104">
    <property type="protein sequence ID" value="KAG1314531.1"/>
    <property type="molecule type" value="Genomic_DNA"/>
</dbReference>
<sequence length="238" mass="26203">METEMNNNPNLETVASSITSGKMKNVKLVLLGESAVGKSSIVLRFVDKQYVENREPTIGAAFLNQKCNFKDRSIKFEIWDTAGQERFHSLAPMYYRNSQAAIVVYDITKAATLDKAKSWVKELQRQASTDIVIALVGNKLDLVEGEDGEPLEDEEHEREVSKEDAQAYADEAGLLFFETSAKSAQNVDNVFSSIAQKIPLEIMHSSNSKNAMSGRNISNNGISLTQPSTQGNLSSCAC</sequence>
<dbReference type="SUPFAM" id="SSF52540">
    <property type="entry name" value="P-loop containing nucleoside triphosphate hydrolases"/>
    <property type="match status" value="1"/>
</dbReference>
<keyword evidence="1" id="KW-0547">Nucleotide-binding</keyword>
<proteinExistence type="predicted"/>
<dbReference type="InterPro" id="IPR005225">
    <property type="entry name" value="Small_GTP-bd"/>
</dbReference>
<dbReference type="Pfam" id="PF00071">
    <property type="entry name" value="Ras"/>
    <property type="match status" value="1"/>
</dbReference>
<dbReference type="InterPro" id="IPR027417">
    <property type="entry name" value="P-loop_NTPase"/>
</dbReference>
<dbReference type="PRINTS" id="PR00449">
    <property type="entry name" value="RASTRNSFRMNG"/>
</dbReference>